<evidence type="ECO:0000256" key="1">
    <source>
        <dbReference type="ARBA" id="ARBA00022737"/>
    </source>
</evidence>
<evidence type="ECO:0000259" key="4">
    <source>
        <dbReference type="Pfam" id="PF18052"/>
    </source>
</evidence>
<sequence>MNQINGLRETLTAIKAVLLGAEEEQAKNHRPQVWLDWLQDVFHDAEDVLDELKCEALRKVLSCYGVIYGKVCRFFFLFNPTMFRVKFSHKIEEIRERLPRIYIDKDQFGLNVRSANNGVPHMQS</sequence>
<feature type="domain" description="Disease resistance N-terminal" evidence="4">
    <location>
        <begin position="2"/>
        <end position="59"/>
    </location>
</feature>
<evidence type="ECO:0000256" key="3">
    <source>
        <dbReference type="ARBA" id="ARBA00022821"/>
    </source>
</evidence>
<dbReference type="GO" id="GO:0000166">
    <property type="term" value="F:nucleotide binding"/>
    <property type="evidence" value="ECO:0007669"/>
    <property type="project" value="UniProtKB-KW"/>
</dbReference>
<dbReference type="Proteomes" id="UP001634007">
    <property type="component" value="Unassembled WGS sequence"/>
</dbReference>
<comment type="caution">
    <text evidence="5">The sequence shown here is derived from an EMBL/GenBank/DDBJ whole genome shotgun (WGS) entry which is preliminary data.</text>
</comment>
<evidence type="ECO:0000256" key="2">
    <source>
        <dbReference type="ARBA" id="ARBA00022741"/>
    </source>
</evidence>
<dbReference type="AlphaFoldDB" id="A0ABD3ILJ4"/>
<protein>
    <recommendedName>
        <fullName evidence="4">Disease resistance N-terminal domain-containing protein</fullName>
    </recommendedName>
</protein>
<keyword evidence="6" id="KW-1185">Reference proteome</keyword>
<gene>
    <name evidence="5" type="ORF">ACJRO7_007560</name>
</gene>
<dbReference type="GO" id="GO:0006952">
    <property type="term" value="P:defense response"/>
    <property type="evidence" value="ECO:0007669"/>
    <property type="project" value="UniProtKB-KW"/>
</dbReference>
<dbReference type="InterPro" id="IPR041118">
    <property type="entry name" value="Rx_N"/>
</dbReference>
<organism evidence="5 6">
    <name type="scientific">Eucalyptus globulus</name>
    <name type="common">Tasmanian blue gum</name>
    <dbReference type="NCBI Taxonomy" id="34317"/>
    <lineage>
        <taxon>Eukaryota</taxon>
        <taxon>Viridiplantae</taxon>
        <taxon>Streptophyta</taxon>
        <taxon>Embryophyta</taxon>
        <taxon>Tracheophyta</taxon>
        <taxon>Spermatophyta</taxon>
        <taxon>Magnoliopsida</taxon>
        <taxon>eudicotyledons</taxon>
        <taxon>Gunneridae</taxon>
        <taxon>Pentapetalae</taxon>
        <taxon>rosids</taxon>
        <taxon>malvids</taxon>
        <taxon>Myrtales</taxon>
        <taxon>Myrtaceae</taxon>
        <taxon>Myrtoideae</taxon>
        <taxon>Eucalypteae</taxon>
        <taxon>Eucalyptus</taxon>
    </lineage>
</organism>
<accession>A0ABD3ILJ4</accession>
<dbReference type="Gene3D" id="1.20.5.4130">
    <property type="match status" value="1"/>
</dbReference>
<proteinExistence type="predicted"/>
<dbReference type="Pfam" id="PF18052">
    <property type="entry name" value="Rx_N"/>
    <property type="match status" value="1"/>
</dbReference>
<name>A0ABD3ILJ4_EUCGL</name>
<evidence type="ECO:0000313" key="6">
    <source>
        <dbReference type="Proteomes" id="UP001634007"/>
    </source>
</evidence>
<keyword evidence="2" id="KW-0547">Nucleotide-binding</keyword>
<keyword evidence="3" id="KW-0611">Plant defense</keyword>
<keyword evidence="1" id="KW-0677">Repeat</keyword>
<evidence type="ECO:0000313" key="5">
    <source>
        <dbReference type="EMBL" id="KAL3715825.1"/>
    </source>
</evidence>
<dbReference type="EMBL" id="JBJKBG010000011">
    <property type="protein sequence ID" value="KAL3715825.1"/>
    <property type="molecule type" value="Genomic_DNA"/>
</dbReference>
<reference evidence="5 6" key="1">
    <citation type="submission" date="2024-11" db="EMBL/GenBank/DDBJ databases">
        <title>Chromosome-level genome assembly of Eucalyptus globulus Labill. provides insights into its genome evolution.</title>
        <authorList>
            <person name="Li X."/>
        </authorList>
    </citation>
    <scope>NUCLEOTIDE SEQUENCE [LARGE SCALE GENOMIC DNA]</scope>
    <source>
        <strain evidence="5">CL2024</strain>
        <tissue evidence="5">Fresh tender leaves</tissue>
    </source>
</reference>